<feature type="transmembrane region" description="Helical" evidence="1">
    <location>
        <begin position="41"/>
        <end position="61"/>
    </location>
</feature>
<accession>A0A4T9TJQ2</accession>
<dbReference type="OrthoDB" id="3197290at2"/>
<evidence type="ECO:0000256" key="1">
    <source>
        <dbReference type="SAM" id="Phobius"/>
    </source>
</evidence>
<keyword evidence="1" id="KW-0472">Membrane</keyword>
<keyword evidence="1" id="KW-0812">Transmembrane</keyword>
<proteinExistence type="predicted"/>
<dbReference type="AlphaFoldDB" id="A0A4T9TJQ2"/>
<protein>
    <submittedName>
        <fullName evidence="2">Teichoic acid transporter</fullName>
    </submittedName>
</protein>
<dbReference type="Proteomes" id="UP000309454">
    <property type="component" value="Unassembled WGS sequence"/>
</dbReference>
<dbReference type="RefSeq" id="WP_136845169.1">
    <property type="nucleotide sequence ID" value="NZ_SSTM01000001.1"/>
</dbReference>
<organism evidence="2 3">
    <name type="scientific">Parvibacter caecicola</name>
    <dbReference type="NCBI Taxonomy" id="747645"/>
    <lineage>
        <taxon>Bacteria</taxon>
        <taxon>Bacillati</taxon>
        <taxon>Actinomycetota</taxon>
        <taxon>Coriobacteriia</taxon>
        <taxon>Coriobacteriales</taxon>
        <taxon>Coriobacteriaceae</taxon>
        <taxon>Parvibacter</taxon>
    </lineage>
</organism>
<evidence type="ECO:0000313" key="2">
    <source>
        <dbReference type="EMBL" id="TJW12183.1"/>
    </source>
</evidence>
<sequence>MQLPDFASFFSGRKPVKKIQDGNLVYLDGAPLLGALKLPRVAVIGMAVLMGVAAALGVWAFSQYYDATANAPKRAQEELQANLSREVDLGLPVLPSFVGADNQTIIAAVEETGATIMNTTSEDEADAGDLELAKLPEGVGLDQAAAVRLQGVTKASPAEAALLLNGAWTMNVVRSNDGVSYRLHYCDLSATSAESAIAAAMAAEGFPAETATEAGVDDAGNNFQTGKIDVSGTTCTWRVSVCPLSAVYDISGFPEGAQYVGVRLTA</sequence>
<gene>
    <name evidence="2" type="ORF">E5982_00820</name>
</gene>
<keyword evidence="3" id="KW-1185">Reference proteome</keyword>
<evidence type="ECO:0000313" key="3">
    <source>
        <dbReference type="Proteomes" id="UP000309454"/>
    </source>
</evidence>
<name>A0A4T9TJQ2_9ACTN</name>
<comment type="caution">
    <text evidence="2">The sequence shown here is derived from an EMBL/GenBank/DDBJ whole genome shotgun (WGS) entry which is preliminary data.</text>
</comment>
<keyword evidence="1" id="KW-1133">Transmembrane helix</keyword>
<dbReference type="EMBL" id="SSTM01000001">
    <property type="protein sequence ID" value="TJW12183.1"/>
    <property type="molecule type" value="Genomic_DNA"/>
</dbReference>
<reference evidence="2 3" key="1">
    <citation type="submission" date="2019-04" db="EMBL/GenBank/DDBJ databases">
        <title>Microbes associate with the intestines of laboratory mice.</title>
        <authorList>
            <person name="Navarre W."/>
            <person name="Wong E."/>
            <person name="Huang K.C."/>
            <person name="Tropini C."/>
            <person name="Ng K."/>
            <person name="Yu B."/>
        </authorList>
    </citation>
    <scope>NUCLEOTIDE SEQUENCE [LARGE SCALE GENOMIC DNA]</scope>
    <source>
        <strain evidence="2 3">NM48_B13</strain>
    </source>
</reference>